<accession>A0A0B1SAH1</accession>
<dbReference type="InterPro" id="IPR027268">
    <property type="entry name" value="Peptidase_M4/M1_CTD_sf"/>
</dbReference>
<dbReference type="EMBL" id="KN601548">
    <property type="protein sequence ID" value="KHJ80190.1"/>
    <property type="molecule type" value="Genomic_DNA"/>
</dbReference>
<dbReference type="Gene3D" id="1.25.50.20">
    <property type="match status" value="1"/>
</dbReference>
<dbReference type="InterPro" id="IPR050344">
    <property type="entry name" value="Peptidase_M1_aminopeptidases"/>
</dbReference>
<proteinExistence type="inferred from homology"/>
<evidence type="ECO:0000259" key="10">
    <source>
        <dbReference type="Pfam" id="PF17900"/>
    </source>
</evidence>
<evidence type="ECO:0000256" key="8">
    <source>
        <dbReference type="PIRSR" id="PIRSR634016-3"/>
    </source>
</evidence>
<dbReference type="GO" id="GO:0008270">
    <property type="term" value="F:zinc ion binding"/>
    <property type="evidence" value="ECO:0007669"/>
    <property type="project" value="InterPro"/>
</dbReference>
<dbReference type="Gene3D" id="1.10.390.10">
    <property type="entry name" value="Neutral Protease Domain 2"/>
    <property type="match status" value="1"/>
</dbReference>
<evidence type="ECO:0000256" key="2">
    <source>
        <dbReference type="ARBA" id="ARBA00022670"/>
    </source>
</evidence>
<dbReference type="MEROPS" id="M01.A17"/>
<evidence type="ECO:0000313" key="11">
    <source>
        <dbReference type="EMBL" id="KHJ80190.1"/>
    </source>
</evidence>
<dbReference type="GO" id="GO:0005737">
    <property type="term" value="C:cytoplasm"/>
    <property type="evidence" value="ECO:0007669"/>
    <property type="project" value="TreeGrafter"/>
</dbReference>
<evidence type="ECO:0000256" key="6">
    <source>
        <dbReference type="ARBA" id="ARBA00023049"/>
    </source>
</evidence>
<evidence type="ECO:0000256" key="4">
    <source>
        <dbReference type="ARBA" id="ARBA00022801"/>
    </source>
</evidence>
<dbReference type="InterPro" id="IPR014782">
    <property type="entry name" value="Peptidase_M1_dom"/>
</dbReference>
<dbReference type="InterPro" id="IPR045357">
    <property type="entry name" value="Aminopeptidase_N-like_N"/>
</dbReference>
<dbReference type="GO" id="GO:0006508">
    <property type="term" value="P:proteolysis"/>
    <property type="evidence" value="ECO:0007669"/>
    <property type="project" value="UniProtKB-KW"/>
</dbReference>
<keyword evidence="6" id="KW-0482">Metalloprotease</keyword>
<dbReference type="PRINTS" id="PR00756">
    <property type="entry name" value="ALADIPTASE"/>
</dbReference>
<dbReference type="Proteomes" id="UP000053660">
    <property type="component" value="Unassembled WGS sequence"/>
</dbReference>
<keyword evidence="5 8" id="KW-0862">Zinc</keyword>
<feature type="binding site" evidence="8">
    <location>
        <position position="562"/>
    </location>
    <ligand>
        <name>Zn(2+)</name>
        <dbReference type="ChEBI" id="CHEBI:29105"/>
        <note>catalytic</note>
    </ligand>
</feature>
<comment type="cofactor">
    <cofactor evidence="8">
        <name>Zn(2+)</name>
        <dbReference type="ChEBI" id="CHEBI:29105"/>
    </cofactor>
    <text evidence="8">Binds 1 zinc ion per subunit.</text>
</comment>
<dbReference type="SUPFAM" id="SSF55486">
    <property type="entry name" value="Metalloproteases ('zincins'), catalytic domain"/>
    <property type="match status" value="1"/>
</dbReference>
<dbReference type="InterPro" id="IPR001930">
    <property type="entry name" value="Peptidase_M1"/>
</dbReference>
<feature type="domain" description="Aminopeptidase N-like N-terminal" evidence="10">
    <location>
        <begin position="253"/>
        <end position="454"/>
    </location>
</feature>
<evidence type="ECO:0000256" key="7">
    <source>
        <dbReference type="PIRSR" id="PIRSR634016-1"/>
    </source>
</evidence>
<dbReference type="InterPro" id="IPR042097">
    <property type="entry name" value="Aminopeptidase_N-like_N_sf"/>
</dbReference>
<keyword evidence="4" id="KW-0378">Hydrolase</keyword>
<protein>
    <submittedName>
        <fullName evidence="11">Peptidase family M1</fullName>
    </submittedName>
</protein>
<reference evidence="11 12" key="1">
    <citation type="submission" date="2014-03" db="EMBL/GenBank/DDBJ databases">
        <title>Draft genome of the hookworm Oesophagostomum dentatum.</title>
        <authorList>
            <person name="Mitreva M."/>
        </authorList>
    </citation>
    <scope>NUCLEOTIDE SEQUENCE [LARGE SCALE GENOMIC DNA]</scope>
    <source>
        <strain evidence="11 12">OD-Hann</strain>
    </source>
</reference>
<dbReference type="OrthoDB" id="5868348at2759"/>
<dbReference type="GO" id="GO:0005615">
    <property type="term" value="C:extracellular space"/>
    <property type="evidence" value="ECO:0007669"/>
    <property type="project" value="TreeGrafter"/>
</dbReference>
<dbReference type="Pfam" id="PF17900">
    <property type="entry name" value="Peptidase_M1_N"/>
    <property type="match status" value="1"/>
</dbReference>
<dbReference type="AlphaFoldDB" id="A0A0B1SAH1"/>
<dbReference type="GO" id="GO:0016020">
    <property type="term" value="C:membrane"/>
    <property type="evidence" value="ECO:0007669"/>
    <property type="project" value="TreeGrafter"/>
</dbReference>
<dbReference type="SUPFAM" id="SSF63737">
    <property type="entry name" value="Leukotriene A4 hydrolase N-terminal domain"/>
    <property type="match status" value="1"/>
</dbReference>
<dbReference type="Pfam" id="PF01433">
    <property type="entry name" value="Peptidase_M1"/>
    <property type="match status" value="1"/>
</dbReference>
<dbReference type="CDD" id="cd09601">
    <property type="entry name" value="M1_APN-Q_like"/>
    <property type="match status" value="1"/>
</dbReference>
<keyword evidence="12" id="KW-1185">Reference proteome</keyword>
<dbReference type="PANTHER" id="PTHR11533:SF293">
    <property type="entry name" value="AMINOPEPTIDASE-2-RELATED"/>
    <property type="match status" value="1"/>
</dbReference>
<dbReference type="GO" id="GO:0070006">
    <property type="term" value="F:metalloaminopeptidase activity"/>
    <property type="evidence" value="ECO:0007669"/>
    <property type="project" value="TreeGrafter"/>
</dbReference>
<organism evidence="11 12">
    <name type="scientific">Oesophagostomum dentatum</name>
    <name type="common">Nodular worm</name>
    <dbReference type="NCBI Taxonomy" id="61180"/>
    <lineage>
        <taxon>Eukaryota</taxon>
        <taxon>Metazoa</taxon>
        <taxon>Ecdysozoa</taxon>
        <taxon>Nematoda</taxon>
        <taxon>Chromadorea</taxon>
        <taxon>Rhabditida</taxon>
        <taxon>Rhabditina</taxon>
        <taxon>Rhabditomorpha</taxon>
        <taxon>Strongyloidea</taxon>
        <taxon>Strongylidae</taxon>
        <taxon>Oesophagostomum</taxon>
    </lineage>
</organism>
<dbReference type="GO" id="GO:0043171">
    <property type="term" value="P:peptide catabolic process"/>
    <property type="evidence" value="ECO:0007669"/>
    <property type="project" value="TreeGrafter"/>
</dbReference>
<keyword evidence="3 8" id="KW-0479">Metal-binding</keyword>
<feature type="active site" description="Proton acceptor" evidence="7">
    <location>
        <position position="563"/>
    </location>
</feature>
<evidence type="ECO:0000256" key="1">
    <source>
        <dbReference type="ARBA" id="ARBA00010136"/>
    </source>
</evidence>
<evidence type="ECO:0000256" key="3">
    <source>
        <dbReference type="ARBA" id="ARBA00022723"/>
    </source>
</evidence>
<name>A0A0B1SAH1_OESDE</name>
<evidence type="ECO:0000256" key="5">
    <source>
        <dbReference type="ARBA" id="ARBA00022833"/>
    </source>
</evidence>
<dbReference type="Gene3D" id="2.60.40.1730">
    <property type="entry name" value="tricorn interacting facor f3 domain"/>
    <property type="match status" value="1"/>
</dbReference>
<dbReference type="InterPro" id="IPR034016">
    <property type="entry name" value="M1_APN-typ"/>
</dbReference>
<dbReference type="GO" id="GO:0042277">
    <property type="term" value="F:peptide binding"/>
    <property type="evidence" value="ECO:0007669"/>
    <property type="project" value="TreeGrafter"/>
</dbReference>
<evidence type="ECO:0000259" key="9">
    <source>
        <dbReference type="Pfam" id="PF01433"/>
    </source>
</evidence>
<feature type="domain" description="Peptidase M1 membrane alanine aminopeptidase" evidence="9">
    <location>
        <begin position="489"/>
        <end position="567"/>
    </location>
</feature>
<gene>
    <name evidence="11" type="ORF">OESDEN_20140</name>
</gene>
<keyword evidence="2" id="KW-0645">Protease</keyword>
<dbReference type="PANTHER" id="PTHR11533">
    <property type="entry name" value="PROTEASE M1 ZINC METALLOPROTEASE"/>
    <property type="match status" value="1"/>
</dbReference>
<sequence>MKTFYKKTIEKAYSAKLWESSASWDVRAFASVYLPVAVKYNIGDSVQRALRLFNEVINDCRAKGSTNGTAWCTSVPMDFHRAIYCAAAKHDDDSNTNFNNLLTYYSQEVLANPYFYQEYRALLYGMTCSEKESQITNLTHNFLSSPLQPSLLFDSLKFNPAASDALLSELRARTDEVLGYAGLSAYLDAMTYNWKSQRRLNEFAALHNSLKHKLNQKQEELFNQYENRIRYSTEWSEEFMPSVMKWMLSGNIKPQRYDVEIRPYIPGSAQYKSGRNLTFDGKVKIIFKVNSASDKIVLNAHRLLIDPHDIILSSNNAEIGIHTSQVSQDYDNALLTIPTAQMMLPGTTYELTVTYKGFIFDGPHRGGVVSNHNYYEYNGKQGWIFSTDFENGPGARTLMPCADEPAYKAVVQMTVRHPADMKALSNMMNLGTVIEKDGWAATKFAESPPMSTYLIGICVGHFASLSTISKTGVLASAYSWTGMEKYLEYSLMVMAGAIDFTSTYFDYPYPLKKLDMVALPQHANRGAMENWGLILGHYELLSADPEYVDIVKLSKVGNVVAHETVHMVNNVNLF</sequence>
<feature type="binding site" evidence="8">
    <location>
        <position position="566"/>
    </location>
    <ligand>
        <name>Zn(2+)</name>
        <dbReference type="ChEBI" id="CHEBI:29105"/>
        <note>catalytic</note>
    </ligand>
</feature>
<comment type="similarity">
    <text evidence="1">Belongs to the peptidase M1 family.</text>
</comment>
<evidence type="ECO:0000313" key="12">
    <source>
        <dbReference type="Proteomes" id="UP000053660"/>
    </source>
</evidence>